<feature type="region of interest" description="Disordered" evidence="1">
    <location>
        <begin position="88"/>
        <end position="114"/>
    </location>
</feature>
<evidence type="ECO:0000256" key="2">
    <source>
        <dbReference type="SAM" id="Phobius"/>
    </source>
</evidence>
<name>A0ABD3ITG8_EUCGL</name>
<proteinExistence type="predicted"/>
<dbReference type="PANTHER" id="PTHR36595:SF1">
    <property type="entry name" value="TRANSMEMBRANE PROTEIN"/>
    <property type="match status" value="1"/>
</dbReference>
<keyword evidence="4" id="KW-1185">Reference proteome</keyword>
<comment type="caution">
    <text evidence="3">The sequence shown here is derived from an EMBL/GenBank/DDBJ whole genome shotgun (WGS) entry which is preliminary data.</text>
</comment>
<dbReference type="EMBL" id="JBJKBG010000011">
    <property type="protein sequence ID" value="KAL3717429.1"/>
    <property type="molecule type" value="Genomic_DNA"/>
</dbReference>
<gene>
    <name evidence="3" type="ORF">ACJRO7_008936</name>
</gene>
<reference evidence="3 4" key="1">
    <citation type="submission" date="2024-11" db="EMBL/GenBank/DDBJ databases">
        <title>Chromosome-level genome assembly of Eucalyptus globulus Labill. provides insights into its genome evolution.</title>
        <authorList>
            <person name="Li X."/>
        </authorList>
    </citation>
    <scope>NUCLEOTIDE SEQUENCE [LARGE SCALE GENOMIC DNA]</scope>
    <source>
        <strain evidence="3">CL2024</strain>
        <tissue evidence="3">Fresh tender leaves</tissue>
    </source>
</reference>
<dbReference type="PANTHER" id="PTHR36595">
    <property type="entry name" value="TRANSMEMBRANE PROTEIN"/>
    <property type="match status" value="1"/>
</dbReference>
<protein>
    <submittedName>
        <fullName evidence="3">Uncharacterized protein</fullName>
    </submittedName>
</protein>
<accession>A0ABD3ITG8</accession>
<keyword evidence="2" id="KW-1133">Transmembrane helix</keyword>
<evidence type="ECO:0000313" key="4">
    <source>
        <dbReference type="Proteomes" id="UP001634007"/>
    </source>
</evidence>
<keyword evidence="2" id="KW-0812">Transmembrane</keyword>
<dbReference type="AlphaFoldDB" id="A0ABD3ITG8"/>
<evidence type="ECO:0000256" key="1">
    <source>
        <dbReference type="SAM" id="MobiDB-lite"/>
    </source>
</evidence>
<evidence type="ECO:0000313" key="3">
    <source>
        <dbReference type="EMBL" id="KAL3717429.1"/>
    </source>
</evidence>
<feature type="transmembrane region" description="Helical" evidence="2">
    <location>
        <begin position="12"/>
        <end position="34"/>
    </location>
</feature>
<dbReference type="Proteomes" id="UP001634007">
    <property type="component" value="Unassembled WGS sequence"/>
</dbReference>
<sequence length="159" mass="18480">MLDLTAELVAQAASNSFIVFCFCNLLIIVIILMSQKPNSNFEERNQFHLPIVTHNGVMDEHRMDIEQPPKDEETVPEDMELCVCENLENEGGSYDSGGEADNEDGGESNNDNNDEFRRRIEAFIHKVNREWKAEKLRTDYLCEQVDFCESFMYYLKKRN</sequence>
<organism evidence="3 4">
    <name type="scientific">Eucalyptus globulus</name>
    <name type="common">Tasmanian blue gum</name>
    <dbReference type="NCBI Taxonomy" id="34317"/>
    <lineage>
        <taxon>Eukaryota</taxon>
        <taxon>Viridiplantae</taxon>
        <taxon>Streptophyta</taxon>
        <taxon>Embryophyta</taxon>
        <taxon>Tracheophyta</taxon>
        <taxon>Spermatophyta</taxon>
        <taxon>Magnoliopsida</taxon>
        <taxon>eudicotyledons</taxon>
        <taxon>Gunneridae</taxon>
        <taxon>Pentapetalae</taxon>
        <taxon>rosids</taxon>
        <taxon>malvids</taxon>
        <taxon>Myrtales</taxon>
        <taxon>Myrtaceae</taxon>
        <taxon>Myrtoideae</taxon>
        <taxon>Eucalypteae</taxon>
        <taxon>Eucalyptus</taxon>
    </lineage>
</organism>
<keyword evidence="2" id="KW-0472">Membrane</keyword>